<dbReference type="EMBL" id="JAGGDJ010000005">
    <property type="protein sequence ID" value="MBO7744753.1"/>
    <property type="molecule type" value="Genomic_DNA"/>
</dbReference>
<keyword evidence="3" id="KW-1185">Reference proteome</keyword>
<gene>
    <name evidence="2" type="ORF">I8J29_11130</name>
</gene>
<proteinExistence type="predicted"/>
<evidence type="ECO:0000259" key="1">
    <source>
        <dbReference type="Pfam" id="PF22882"/>
    </source>
</evidence>
<name>A0ABS3W8X7_9BACL</name>
<reference evidence="2 3" key="1">
    <citation type="submission" date="2021-03" db="EMBL/GenBank/DDBJ databases">
        <title>Paenibacillus artemisicola MWE-103 whole genome sequence.</title>
        <authorList>
            <person name="Ham Y.J."/>
        </authorList>
    </citation>
    <scope>NUCLEOTIDE SEQUENCE [LARGE SCALE GENOMIC DNA]</scope>
    <source>
        <strain evidence="2 3">MWE-103</strain>
    </source>
</reference>
<dbReference type="NCBIfam" id="NF040628">
    <property type="entry name" value="GT-D_rel"/>
    <property type="match status" value="1"/>
</dbReference>
<accession>A0ABS3W8X7</accession>
<organism evidence="2 3">
    <name type="scientific">Paenibacillus artemisiicola</name>
    <dbReference type="NCBI Taxonomy" id="1172618"/>
    <lineage>
        <taxon>Bacteria</taxon>
        <taxon>Bacillati</taxon>
        <taxon>Bacillota</taxon>
        <taxon>Bacilli</taxon>
        <taxon>Bacillales</taxon>
        <taxon>Paenibacillaceae</taxon>
        <taxon>Paenibacillus</taxon>
    </lineage>
</organism>
<feature type="domain" description="GT-D fold-like" evidence="1">
    <location>
        <begin position="44"/>
        <end position="254"/>
    </location>
</feature>
<dbReference type="InterPro" id="IPR049785">
    <property type="entry name" value="GT-D-like_firm"/>
</dbReference>
<protein>
    <recommendedName>
        <fullName evidence="1">GT-D fold-like domain-containing protein</fullName>
    </recommendedName>
</protein>
<dbReference type="InterPro" id="IPR055171">
    <property type="entry name" value="GT-D-like"/>
</dbReference>
<evidence type="ECO:0000313" key="2">
    <source>
        <dbReference type="EMBL" id="MBO7744753.1"/>
    </source>
</evidence>
<dbReference type="Proteomes" id="UP000670947">
    <property type="component" value="Unassembled WGS sequence"/>
</dbReference>
<evidence type="ECO:0000313" key="3">
    <source>
        <dbReference type="Proteomes" id="UP000670947"/>
    </source>
</evidence>
<comment type="caution">
    <text evidence="2">The sequence shown here is derived from an EMBL/GenBank/DDBJ whole genome shotgun (WGS) entry which is preliminary data.</text>
</comment>
<sequence>MYEGGELLLEQATPIQRLLPEISLRDVIALGAEQIAHRCLPLLDVSEVYEEMEAAIRERRPCAVVRLGDGELLTLAQDAVHDMETIRREGGFLPYAGVHPPDLRARDELAAAIRQAHIVGVPLSRRKHFQPLLHPVLRAHRIPPESLRMTHSAVNYSLHQTGLLGRLLAGKRLLVVGNLAPALGHALNQRGYAVTGAVSPVNGVGDVERVLQEIRGFDFDLALVSAGIAAVMLCTRIAGELGRAALDFGHMADGIAKGKYAL</sequence>
<dbReference type="Pfam" id="PF22882">
    <property type="entry name" value="GT-D-like"/>
    <property type="match status" value="1"/>
</dbReference>